<dbReference type="Pfam" id="PF00534">
    <property type="entry name" value="Glycos_transf_1"/>
    <property type="match status" value="1"/>
</dbReference>
<accession>A0A948TLX8</accession>
<proteinExistence type="predicted"/>
<dbReference type="GO" id="GO:0016757">
    <property type="term" value="F:glycosyltransferase activity"/>
    <property type="evidence" value="ECO:0007669"/>
    <property type="project" value="InterPro"/>
</dbReference>
<dbReference type="Proteomes" id="UP000784286">
    <property type="component" value="Unassembled WGS sequence"/>
</dbReference>
<dbReference type="EMBL" id="JAHLFJ010000047">
    <property type="protein sequence ID" value="MBU3855887.1"/>
    <property type="molecule type" value="Genomic_DNA"/>
</dbReference>
<gene>
    <name evidence="2" type="ORF">H9928_04910</name>
</gene>
<dbReference type="PANTHER" id="PTHR12526">
    <property type="entry name" value="GLYCOSYLTRANSFERASE"/>
    <property type="match status" value="1"/>
</dbReference>
<dbReference type="AlphaFoldDB" id="A0A948TLX8"/>
<reference evidence="2" key="1">
    <citation type="journal article" date="2021" name="PeerJ">
        <title>Extensive microbial diversity within the chicken gut microbiome revealed by metagenomics and culture.</title>
        <authorList>
            <person name="Gilroy R."/>
            <person name="Ravi A."/>
            <person name="Getino M."/>
            <person name="Pursley I."/>
            <person name="Horton D.L."/>
            <person name="Alikhan N.F."/>
            <person name="Baker D."/>
            <person name="Gharbi K."/>
            <person name="Hall N."/>
            <person name="Watson M."/>
            <person name="Adriaenssens E.M."/>
            <person name="Foster-Nyarko E."/>
            <person name="Jarju S."/>
            <person name="Secka A."/>
            <person name="Antonio M."/>
            <person name="Oren A."/>
            <person name="Chaudhuri R.R."/>
            <person name="La Ragione R."/>
            <person name="Hildebrand F."/>
            <person name="Pallen M.J."/>
        </authorList>
    </citation>
    <scope>NUCLEOTIDE SEQUENCE</scope>
    <source>
        <strain evidence="2">8470</strain>
    </source>
</reference>
<evidence type="ECO:0000259" key="1">
    <source>
        <dbReference type="Pfam" id="PF00534"/>
    </source>
</evidence>
<evidence type="ECO:0000313" key="3">
    <source>
        <dbReference type="Proteomes" id="UP000784286"/>
    </source>
</evidence>
<organism evidence="2 3">
    <name type="scientific">Candidatus Phocaeicola excrementipullorum</name>
    <dbReference type="NCBI Taxonomy" id="2838731"/>
    <lineage>
        <taxon>Bacteria</taxon>
        <taxon>Pseudomonadati</taxon>
        <taxon>Bacteroidota</taxon>
        <taxon>Bacteroidia</taxon>
        <taxon>Bacteroidales</taxon>
        <taxon>Bacteroidaceae</taxon>
        <taxon>Phocaeicola</taxon>
    </lineage>
</organism>
<evidence type="ECO:0000313" key="2">
    <source>
        <dbReference type="EMBL" id="MBU3855887.1"/>
    </source>
</evidence>
<protein>
    <submittedName>
        <fullName evidence="2">Glycosyltransferase family 4 protein</fullName>
    </submittedName>
</protein>
<dbReference type="Gene3D" id="3.40.50.2000">
    <property type="entry name" value="Glycogen Phosphorylase B"/>
    <property type="match status" value="2"/>
</dbReference>
<sequence length="380" mass="44423">MRIVYCINATFNCGGMEKVLMTKANYLADTLGYDVHIIRVQQNGKKNFFNFSTNITFHDLDVNYDEDDDKNIIQKMICRRKKKKIHKKRLNEVLQKINADICISMFDYEFDILPYIKDKSLKLLEYHFCKKQKVNEERVLIMKLLQYVRTIIWVSIIKKYDSFVVLTEEDKEMWGNLDNISVIPNPLEKIPSLHSNLDNKTIIAIGRLTYQKGFDRLIDAWSIIAQEHSDWTLIIYGDGIEKDKLQKRIIDCGIGTNTYIKPATKNIEEIYLNSSLLVMTSRYEGFGMVLIEALSYGIPVISFDFPCGPKDIIKDPRLGSLIENGNIYALAVEIENWINDSNRRMNAKDVAIFYAKKFELTFIMNIWKRHFYELITKKAK</sequence>
<name>A0A948TLX8_9BACT</name>
<dbReference type="InterPro" id="IPR001296">
    <property type="entry name" value="Glyco_trans_1"/>
</dbReference>
<comment type="caution">
    <text evidence="2">The sequence shown here is derived from an EMBL/GenBank/DDBJ whole genome shotgun (WGS) entry which is preliminary data.</text>
</comment>
<feature type="domain" description="Glycosyl transferase family 1" evidence="1">
    <location>
        <begin position="191"/>
        <end position="348"/>
    </location>
</feature>
<dbReference type="CDD" id="cd03820">
    <property type="entry name" value="GT4_AmsD-like"/>
    <property type="match status" value="1"/>
</dbReference>
<dbReference type="PANTHER" id="PTHR12526:SF630">
    <property type="entry name" value="GLYCOSYLTRANSFERASE"/>
    <property type="match status" value="1"/>
</dbReference>
<reference evidence="2" key="2">
    <citation type="submission" date="2021-04" db="EMBL/GenBank/DDBJ databases">
        <authorList>
            <person name="Gilroy R."/>
        </authorList>
    </citation>
    <scope>NUCLEOTIDE SEQUENCE</scope>
    <source>
        <strain evidence="2">8470</strain>
    </source>
</reference>
<dbReference type="SUPFAM" id="SSF53756">
    <property type="entry name" value="UDP-Glycosyltransferase/glycogen phosphorylase"/>
    <property type="match status" value="1"/>
</dbReference>